<gene>
    <name evidence="3" type="ORF">CTheo_1460</name>
</gene>
<keyword evidence="2 3" id="KW-0812">Transmembrane</keyword>
<feature type="transmembrane region" description="Helical" evidence="2">
    <location>
        <begin position="383"/>
        <end position="405"/>
    </location>
</feature>
<comment type="caution">
    <text evidence="3">The sequence shown here is derived from an EMBL/GenBank/DDBJ whole genome shotgun (WGS) entry which is preliminary data.</text>
</comment>
<sequence length="453" mass="50715">MKLLEYNLTHPYPHGKIFTITTVVLIVLVLPVLILVNVVTVGYELVPSLQPEFEPNNTVPSWWNVPYLPRLLRREAPSCEPKDIGRGDTFRLTSSLFEYKVMSSWNTTSENPTSRDEGRIPYLGGSFDQCYVDNMVFDFNLGTSIQSLKVAIECPEALVRVFMETRVDFAFIRQDDYIGRYYGYTVNELDFIDRGSRDYRQSVFAVFDIMSTDSLGILQGEHTDETIFAFTVGASFPTNDGILAEVTSVRYSNGTLKLYGNDSLGEIEIYRSTISNIMHAVEHAVELDLGYYSSYNIFINSSAVNSTFSPNLPPPSVNASMWSNRTSFSYGRIVPPYRTWAEMLRAGMPQNITLGGLTGFPPNSKMSTNYLCPTYQLKQMGSFLTSIFVGTATMFLSVWAAWTFVSAILARYLKKPCFQCTCDPTNLDPEKAGGQDVSTSVSPRPSTPSQTLA</sequence>
<proteinExistence type="predicted"/>
<name>A0A5N5QTU3_9AGAM</name>
<reference evidence="3 4" key="1">
    <citation type="journal article" date="2019" name="Fungal Biol. Biotechnol.">
        <title>Draft genome sequence of fastidious pathogen Ceratobasidium theobromae, which causes vascular-streak dieback in Theobroma cacao.</title>
        <authorList>
            <person name="Ali S.S."/>
            <person name="Asman A."/>
            <person name="Shao J."/>
            <person name="Firmansyah A.P."/>
            <person name="Susilo A.W."/>
            <person name="Rosmana A."/>
            <person name="McMahon P."/>
            <person name="Junaid M."/>
            <person name="Guest D."/>
            <person name="Kheng T.Y."/>
            <person name="Meinhardt L.W."/>
            <person name="Bailey B.A."/>
        </authorList>
    </citation>
    <scope>NUCLEOTIDE SEQUENCE [LARGE SCALE GENOMIC DNA]</scope>
    <source>
        <strain evidence="3 4">CT2</strain>
    </source>
</reference>
<evidence type="ECO:0000256" key="1">
    <source>
        <dbReference type="SAM" id="MobiDB-lite"/>
    </source>
</evidence>
<organism evidence="3 4">
    <name type="scientific">Ceratobasidium theobromae</name>
    <dbReference type="NCBI Taxonomy" id="1582974"/>
    <lineage>
        <taxon>Eukaryota</taxon>
        <taxon>Fungi</taxon>
        <taxon>Dikarya</taxon>
        <taxon>Basidiomycota</taxon>
        <taxon>Agaricomycotina</taxon>
        <taxon>Agaricomycetes</taxon>
        <taxon>Cantharellales</taxon>
        <taxon>Ceratobasidiaceae</taxon>
        <taxon>Ceratobasidium</taxon>
    </lineage>
</organism>
<evidence type="ECO:0000256" key="2">
    <source>
        <dbReference type="SAM" id="Phobius"/>
    </source>
</evidence>
<evidence type="ECO:0000313" key="3">
    <source>
        <dbReference type="EMBL" id="KAB5595172.1"/>
    </source>
</evidence>
<dbReference type="EMBL" id="SSOP01000012">
    <property type="protein sequence ID" value="KAB5595172.1"/>
    <property type="molecule type" value="Genomic_DNA"/>
</dbReference>
<accession>A0A5N5QTU3</accession>
<feature type="region of interest" description="Disordered" evidence="1">
    <location>
        <begin position="429"/>
        <end position="453"/>
    </location>
</feature>
<keyword evidence="4" id="KW-1185">Reference proteome</keyword>
<keyword evidence="2" id="KW-1133">Transmembrane helix</keyword>
<feature type="transmembrane region" description="Helical" evidence="2">
    <location>
        <begin position="20"/>
        <end position="43"/>
    </location>
</feature>
<dbReference type="Proteomes" id="UP000383932">
    <property type="component" value="Unassembled WGS sequence"/>
</dbReference>
<feature type="compositionally biased region" description="Low complexity" evidence="1">
    <location>
        <begin position="437"/>
        <end position="453"/>
    </location>
</feature>
<evidence type="ECO:0000313" key="4">
    <source>
        <dbReference type="Proteomes" id="UP000383932"/>
    </source>
</evidence>
<dbReference type="OrthoDB" id="2564485at2759"/>
<protein>
    <submittedName>
        <fullName evidence="3">Transmembrane protein</fullName>
    </submittedName>
</protein>
<keyword evidence="2" id="KW-0472">Membrane</keyword>
<dbReference type="AlphaFoldDB" id="A0A5N5QTU3"/>